<feature type="non-terminal residue" evidence="1">
    <location>
        <position position="212"/>
    </location>
</feature>
<protein>
    <recommendedName>
        <fullName evidence="2">DDE domain-containing protein</fullName>
    </recommendedName>
</protein>
<proteinExistence type="predicted"/>
<sequence length="212" mass="24258">MVGRKKKEFTPIWGDIIIIIEGVVELLLDKIQIRCPLCGSQKISTNGTRPRENTRKEAFICRNENCKNGNYKTPKQFILTTSYEFKKLIFNKLKRLYEDLLKDGAKSKTIAKKYKVSPSQISALRAAFVESLDKLEGLDKLVKIPQPDRAICMDETFLKIEGTPIYIIVATGYKTHKILGLKVSKTRKEKDMREVFDEAEQNTEKPISDVIS</sequence>
<accession>X0Y497</accession>
<organism evidence="1">
    <name type="scientific">marine sediment metagenome</name>
    <dbReference type="NCBI Taxonomy" id="412755"/>
    <lineage>
        <taxon>unclassified sequences</taxon>
        <taxon>metagenomes</taxon>
        <taxon>ecological metagenomes</taxon>
    </lineage>
</organism>
<reference evidence="1" key="1">
    <citation type="journal article" date="2014" name="Front. Microbiol.">
        <title>High frequency of phylogenetically diverse reductive dehalogenase-homologous genes in deep subseafloor sedimentary metagenomes.</title>
        <authorList>
            <person name="Kawai M."/>
            <person name="Futagami T."/>
            <person name="Toyoda A."/>
            <person name="Takaki Y."/>
            <person name="Nishi S."/>
            <person name="Hori S."/>
            <person name="Arai W."/>
            <person name="Tsubouchi T."/>
            <person name="Morono Y."/>
            <person name="Uchiyama I."/>
            <person name="Ito T."/>
            <person name="Fujiyama A."/>
            <person name="Inagaki F."/>
            <person name="Takami H."/>
        </authorList>
    </citation>
    <scope>NUCLEOTIDE SEQUENCE</scope>
    <source>
        <strain evidence="1">Expedition CK06-06</strain>
    </source>
</reference>
<name>X0Y497_9ZZZZ</name>
<dbReference type="AlphaFoldDB" id="X0Y497"/>
<dbReference type="EMBL" id="BARS01053315">
    <property type="protein sequence ID" value="GAG50575.1"/>
    <property type="molecule type" value="Genomic_DNA"/>
</dbReference>
<comment type="caution">
    <text evidence="1">The sequence shown here is derived from an EMBL/GenBank/DDBJ whole genome shotgun (WGS) entry which is preliminary data.</text>
</comment>
<gene>
    <name evidence="1" type="ORF">S01H1_79134</name>
</gene>
<evidence type="ECO:0000313" key="1">
    <source>
        <dbReference type="EMBL" id="GAG50575.1"/>
    </source>
</evidence>
<evidence type="ECO:0008006" key="2">
    <source>
        <dbReference type="Google" id="ProtNLM"/>
    </source>
</evidence>